<dbReference type="KEGG" id="sesp:BN6_53830"/>
<dbReference type="HOGENOM" id="CLU_1244587_0_0_11"/>
<proteinExistence type="predicted"/>
<organism evidence="2 3">
    <name type="scientific">Saccharothrix espanaensis (strain ATCC 51144 / DSM 44229 / JCM 9112 / NBRC 15066 / NRRL 15764)</name>
    <dbReference type="NCBI Taxonomy" id="1179773"/>
    <lineage>
        <taxon>Bacteria</taxon>
        <taxon>Bacillati</taxon>
        <taxon>Actinomycetota</taxon>
        <taxon>Actinomycetes</taxon>
        <taxon>Pseudonocardiales</taxon>
        <taxon>Pseudonocardiaceae</taxon>
        <taxon>Saccharothrix</taxon>
    </lineage>
</organism>
<feature type="transmembrane region" description="Helical" evidence="1">
    <location>
        <begin position="12"/>
        <end position="28"/>
    </location>
</feature>
<gene>
    <name evidence="2" type="ordered locus">BN6_53830</name>
</gene>
<feature type="transmembrane region" description="Helical" evidence="1">
    <location>
        <begin position="193"/>
        <end position="214"/>
    </location>
</feature>
<feature type="transmembrane region" description="Helical" evidence="1">
    <location>
        <begin position="132"/>
        <end position="149"/>
    </location>
</feature>
<evidence type="ECO:0000313" key="3">
    <source>
        <dbReference type="Proteomes" id="UP000006281"/>
    </source>
</evidence>
<feature type="transmembrane region" description="Helical" evidence="1">
    <location>
        <begin position="105"/>
        <end position="126"/>
    </location>
</feature>
<keyword evidence="1" id="KW-0472">Membrane</keyword>
<dbReference type="STRING" id="1179773.BN6_53830"/>
<dbReference type="AlphaFoldDB" id="K0K4Y7"/>
<accession>K0K4Y7</accession>
<reference evidence="2 3" key="1">
    <citation type="journal article" date="2012" name="BMC Genomics">
        <title>Complete genome sequence of Saccharothrix espanaensis DSM 44229T and comparison to the other completely sequenced Pseudonocardiaceae.</title>
        <authorList>
            <person name="Strobel T."/>
            <person name="Al-Dilaimi A."/>
            <person name="Blom J."/>
            <person name="Gessner A."/>
            <person name="Kalinowski J."/>
            <person name="Luzhetska M."/>
            <person name="Puhler A."/>
            <person name="Szczepanowski R."/>
            <person name="Bechthold A."/>
            <person name="Ruckert C."/>
        </authorList>
    </citation>
    <scope>NUCLEOTIDE SEQUENCE [LARGE SCALE GENOMIC DNA]</scope>
    <source>
        <strain evidence="3">ATCC 51144 / DSM 44229 / JCM 9112 / NBRC 15066 / NRRL 15764</strain>
    </source>
</reference>
<keyword evidence="1" id="KW-1133">Transmembrane helix</keyword>
<keyword evidence="3" id="KW-1185">Reference proteome</keyword>
<name>K0K4Y7_SACES</name>
<dbReference type="Proteomes" id="UP000006281">
    <property type="component" value="Chromosome"/>
</dbReference>
<keyword evidence="1" id="KW-0812">Transmembrane</keyword>
<evidence type="ECO:0000256" key="1">
    <source>
        <dbReference type="SAM" id="Phobius"/>
    </source>
</evidence>
<dbReference type="EMBL" id="HE804045">
    <property type="protein sequence ID" value="CCH32642.1"/>
    <property type="molecule type" value="Genomic_DNA"/>
</dbReference>
<dbReference type="PATRIC" id="fig|1179773.3.peg.5423"/>
<evidence type="ECO:0000313" key="2">
    <source>
        <dbReference type="EMBL" id="CCH32642.1"/>
    </source>
</evidence>
<feature type="transmembrane region" description="Helical" evidence="1">
    <location>
        <begin position="35"/>
        <end position="54"/>
    </location>
</feature>
<sequence>MVHGTAGSAPRLRHALAGAAVVIAWLWLRAHRWPTLLATSCAVAVVGVVFGGDHVPIPSLSSARQMSVPLGQLLPLILACAIGSHSRQPTSLFRVTPRLPYVHRAAVAGVLLITAAAATLLVPNMMTALRNTLGLTGMALVTAVAVGATRSWTLPLFYLMCCLLFGTRIRATANGESGPQWWAFAIADQSDRTATTLAILVCLLGLVLFVIFGAKEEAAVRE</sequence>
<protein>
    <submittedName>
        <fullName evidence="2">Uncharacterized protein</fullName>
    </submittedName>
</protein>